<evidence type="ECO:0000313" key="1">
    <source>
        <dbReference type="EMBL" id="CAI0446888.1"/>
    </source>
</evidence>
<accession>A0AAV0MJD6</accession>
<sequence>MEESLSRFRMIRSC</sequence>
<gene>
    <name evidence="1" type="ORF">LITE_LOCUS29198</name>
</gene>
<evidence type="ECO:0000313" key="2">
    <source>
        <dbReference type="Proteomes" id="UP001154282"/>
    </source>
</evidence>
<organism evidence="1 2">
    <name type="scientific">Linum tenue</name>
    <dbReference type="NCBI Taxonomy" id="586396"/>
    <lineage>
        <taxon>Eukaryota</taxon>
        <taxon>Viridiplantae</taxon>
        <taxon>Streptophyta</taxon>
        <taxon>Embryophyta</taxon>
        <taxon>Tracheophyta</taxon>
        <taxon>Spermatophyta</taxon>
        <taxon>Magnoliopsida</taxon>
        <taxon>eudicotyledons</taxon>
        <taxon>Gunneridae</taxon>
        <taxon>Pentapetalae</taxon>
        <taxon>rosids</taxon>
        <taxon>fabids</taxon>
        <taxon>Malpighiales</taxon>
        <taxon>Linaceae</taxon>
        <taxon>Linum</taxon>
    </lineage>
</organism>
<dbReference type="Proteomes" id="UP001154282">
    <property type="component" value="Unassembled WGS sequence"/>
</dbReference>
<name>A0AAV0MJD6_9ROSI</name>
<keyword evidence="2" id="KW-1185">Reference proteome</keyword>
<comment type="caution">
    <text evidence="1">The sequence shown here is derived from an EMBL/GenBank/DDBJ whole genome shotgun (WGS) entry which is preliminary data.</text>
</comment>
<protein>
    <submittedName>
        <fullName evidence="1">Uncharacterized protein</fullName>
    </submittedName>
</protein>
<dbReference type="EMBL" id="CAMGYJ010000007">
    <property type="protein sequence ID" value="CAI0446888.1"/>
    <property type="molecule type" value="Genomic_DNA"/>
</dbReference>
<reference evidence="1" key="1">
    <citation type="submission" date="2022-08" db="EMBL/GenBank/DDBJ databases">
        <authorList>
            <person name="Gutierrez-Valencia J."/>
        </authorList>
    </citation>
    <scope>NUCLEOTIDE SEQUENCE</scope>
</reference>
<proteinExistence type="predicted"/>